<proteinExistence type="predicted"/>
<dbReference type="PANTHER" id="PTHR46558:SF11">
    <property type="entry name" value="HTH-TYPE TRANSCRIPTIONAL REGULATOR XRE"/>
    <property type="match status" value="1"/>
</dbReference>
<gene>
    <name evidence="3" type="ORF">LYSBPC_06510</name>
</gene>
<evidence type="ECO:0000256" key="1">
    <source>
        <dbReference type="ARBA" id="ARBA00023125"/>
    </source>
</evidence>
<dbReference type="PROSITE" id="PS50943">
    <property type="entry name" value="HTH_CROC1"/>
    <property type="match status" value="1"/>
</dbReference>
<dbReference type="SUPFAM" id="SSF47413">
    <property type="entry name" value="lambda repressor-like DNA-binding domains"/>
    <property type="match status" value="1"/>
</dbReference>
<keyword evidence="1" id="KW-0238">DNA-binding</keyword>
<dbReference type="EMBL" id="BRZA01000001">
    <property type="protein sequence ID" value="GLC87524.1"/>
    <property type="molecule type" value="Genomic_DNA"/>
</dbReference>
<dbReference type="InterPro" id="IPR010982">
    <property type="entry name" value="Lambda_DNA-bd_dom_sf"/>
</dbReference>
<evidence type="ECO:0000259" key="2">
    <source>
        <dbReference type="PROSITE" id="PS50943"/>
    </source>
</evidence>
<feature type="domain" description="HTH cro/C1-type" evidence="2">
    <location>
        <begin position="8"/>
        <end position="62"/>
    </location>
</feature>
<sequence>MDTIGSRIRFLRGEASISQAKLGKQIGVSAGNVGEWEAGRSKPGADALIALSDFFNVTADWILTGKEYPKLNTQILEQLITNADDLVIIQKFLLLNERQKGKLEERIDVLLEAADSKRISSNSAHGEEAATDETA</sequence>
<dbReference type="RefSeq" id="WP_264987247.1">
    <property type="nucleotide sequence ID" value="NZ_BRZA01000001.1"/>
</dbReference>
<dbReference type="CDD" id="cd00093">
    <property type="entry name" value="HTH_XRE"/>
    <property type="match status" value="1"/>
</dbReference>
<comment type="caution">
    <text evidence="3">The sequence shown here is derived from an EMBL/GenBank/DDBJ whole genome shotgun (WGS) entry which is preliminary data.</text>
</comment>
<keyword evidence="4" id="KW-1185">Reference proteome</keyword>
<dbReference type="InterPro" id="IPR001387">
    <property type="entry name" value="Cro/C1-type_HTH"/>
</dbReference>
<dbReference type="SMART" id="SM00530">
    <property type="entry name" value="HTH_XRE"/>
    <property type="match status" value="1"/>
</dbReference>
<dbReference type="Gene3D" id="1.10.260.40">
    <property type="entry name" value="lambda repressor-like DNA-binding domains"/>
    <property type="match status" value="1"/>
</dbReference>
<dbReference type="Proteomes" id="UP001065593">
    <property type="component" value="Unassembled WGS sequence"/>
</dbReference>
<reference evidence="3" key="1">
    <citation type="submission" date="2022-08" db="EMBL/GenBank/DDBJ databases">
        <title>Draft genome sequence of Lysinibacillus sp. strain KH24.</title>
        <authorList>
            <person name="Kanbe H."/>
            <person name="Itoh H."/>
        </authorList>
    </citation>
    <scope>NUCLEOTIDE SEQUENCE</scope>
    <source>
        <strain evidence="3">KH24</strain>
    </source>
</reference>
<dbReference type="PANTHER" id="PTHR46558">
    <property type="entry name" value="TRACRIPTIONAL REGULATORY PROTEIN-RELATED-RELATED"/>
    <property type="match status" value="1"/>
</dbReference>
<name>A0ABQ5NGW1_9BACI</name>
<evidence type="ECO:0000313" key="3">
    <source>
        <dbReference type="EMBL" id="GLC87524.1"/>
    </source>
</evidence>
<accession>A0ABQ5NGW1</accession>
<organism evidence="3 4">
    <name type="scientific">Lysinibacillus piscis</name>
    <dbReference type="NCBI Taxonomy" id="2518931"/>
    <lineage>
        <taxon>Bacteria</taxon>
        <taxon>Bacillati</taxon>
        <taxon>Bacillota</taxon>
        <taxon>Bacilli</taxon>
        <taxon>Bacillales</taxon>
        <taxon>Bacillaceae</taxon>
        <taxon>Lysinibacillus</taxon>
    </lineage>
</organism>
<evidence type="ECO:0000313" key="4">
    <source>
        <dbReference type="Proteomes" id="UP001065593"/>
    </source>
</evidence>
<protein>
    <submittedName>
        <fullName evidence="3">Transcriptional regulator</fullName>
    </submittedName>
</protein>
<dbReference type="Pfam" id="PF01381">
    <property type="entry name" value="HTH_3"/>
    <property type="match status" value="1"/>
</dbReference>